<evidence type="ECO:0000313" key="2">
    <source>
        <dbReference type="EMBL" id="MDR6289797.1"/>
    </source>
</evidence>
<proteinExistence type="predicted"/>
<organism evidence="2 3">
    <name type="scientific">Inquilinus ginsengisoli</name>
    <dbReference type="NCBI Taxonomy" id="363840"/>
    <lineage>
        <taxon>Bacteria</taxon>
        <taxon>Pseudomonadati</taxon>
        <taxon>Pseudomonadota</taxon>
        <taxon>Alphaproteobacteria</taxon>
        <taxon>Rhodospirillales</taxon>
        <taxon>Rhodospirillaceae</taxon>
        <taxon>Inquilinus</taxon>
    </lineage>
</organism>
<name>A0ABU1JNA1_9PROT</name>
<accession>A0ABU1JNA1</accession>
<dbReference type="Proteomes" id="UP001262410">
    <property type="component" value="Unassembled WGS sequence"/>
</dbReference>
<gene>
    <name evidence="2" type="ORF">E9232_002318</name>
</gene>
<dbReference type="InterPro" id="IPR049248">
    <property type="entry name" value="DUF6881"/>
</dbReference>
<dbReference type="EMBL" id="JAVDPW010000004">
    <property type="protein sequence ID" value="MDR6289797.1"/>
    <property type="molecule type" value="Genomic_DNA"/>
</dbReference>
<sequence length="93" mass="10636">MSYIRVQWVHSFPDEPVWLISELDGNRRETRKVEIFADGSKGYAAEGVEIGGTRLGFEAAPTLKEIGSDPQFLPEEITKEEFEEIWRARIATH</sequence>
<dbReference type="RefSeq" id="WP_309794114.1">
    <property type="nucleotide sequence ID" value="NZ_JAVDPW010000004.1"/>
</dbReference>
<feature type="domain" description="DUF6881" evidence="1">
    <location>
        <begin position="2"/>
        <end position="89"/>
    </location>
</feature>
<dbReference type="Pfam" id="PF21812">
    <property type="entry name" value="DUF6881"/>
    <property type="match status" value="1"/>
</dbReference>
<protein>
    <recommendedName>
        <fullName evidence="1">DUF6881 domain-containing protein</fullName>
    </recommendedName>
</protein>
<reference evidence="2 3" key="1">
    <citation type="submission" date="2023-07" db="EMBL/GenBank/DDBJ databases">
        <title>Sorghum-associated microbial communities from plants grown in Nebraska, USA.</title>
        <authorList>
            <person name="Schachtman D."/>
        </authorList>
    </citation>
    <scope>NUCLEOTIDE SEQUENCE [LARGE SCALE GENOMIC DNA]</scope>
    <source>
        <strain evidence="2 3">584</strain>
    </source>
</reference>
<comment type="caution">
    <text evidence="2">The sequence shown here is derived from an EMBL/GenBank/DDBJ whole genome shotgun (WGS) entry which is preliminary data.</text>
</comment>
<evidence type="ECO:0000313" key="3">
    <source>
        <dbReference type="Proteomes" id="UP001262410"/>
    </source>
</evidence>
<keyword evidence="3" id="KW-1185">Reference proteome</keyword>
<evidence type="ECO:0000259" key="1">
    <source>
        <dbReference type="Pfam" id="PF21812"/>
    </source>
</evidence>